<dbReference type="SUPFAM" id="SSF51126">
    <property type="entry name" value="Pectin lyase-like"/>
    <property type="match status" value="1"/>
</dbReference>
<evidence type="ECO:0000313" key="1">
    <source>
        <dbReference type="EMBL" id="EOS15399.1"/>
    </source>
</evidence>
<sequence>MLNEIKCLNSNITYLHMKKINTSQSKRTSFLIWLMFLGGVLISMPVKAQSTVSELQQLINDVPANGTKVLDLGGKTYQQADLLEITGGRNITLKNGTLLRNNFYSPGTFVHVMDSYLTLESVVVDGNEKNKDTRGPLISLISSELTVKAGTIIKNNDIIGKVTAGGVKVDGSSSFVMTGGEIYGCYDYDMGQVYVAKGGQFTMTGGTIRSVCTEGNATIGGSAKITSYFRLNGEYHLMLSSALENVIPIWRILAKEGAIAVTAAAGYTLTTADVAKFKDYQNTWSFDLKDGNIICTKQSSTVNSEDELQKRIDAAPIGSIGSPTSISIGNVEITKGITINGKYITLTGGNIIGNINDAWISLEGGGLNIDQIKITNKGSYGGLPIYVDGGRLIINNSLIDGGEGGGISAGFQPGSIEINQGTIRGAIVNLNSSITFNSGSATAILSTIPVRLSGSVQISDEISCQVILTSAPQYKLKFSLTQGNIVASGGDGFVLAERYLSMFESIDTDYKMVWKNNQILYEKIGGGTSSVIETEDDLQKALDAASPGTVSTPTIIPIKNVTLTKPLTIDGKYITFNGGSLISSNSSAKINIKKGGLILDNIAVSAGWSSSGKFITVSSNGTLVIRSTATISSNSKDLNLIYIEAGSTLRNEGIITGCISSGGILYLTNGTVHGQVSSSGLFYLSGTVKIDTGVYLSGSALITMTSAPKYLLKILTDGESSTVIVKGGSGFVLSQSYLDKFVCVTENWQFIWSNNQILVVKIQSTNYKVTWNILSGVTVKPESGYNATSIVKGGDFKFTIVFPSDKKVIVKQGSIVITTDINGVYTLYNIQADILLTITLVDKIRYTVTLPSQTGFEIKAVEGYDASSVMEGADFKFSIKPKTGYEQNVVRVFVNNALITAGSGSVYTIINVQANLIVKIEVTPPTIEELFYIVWNAEEGATLIPESGYDKNKVKPGEDFKFHIVSDALHKGWEIQVRVNGVLLSPDIWGIYTLSNIRSDKNIVITLSEVFSVTFVKPKEDVKMIAETGYNPDRVLVGNNFKFRLESRYKTDQLQVRANGELLMPINSVYTIYDIHENKTITVIVNTSVGNEDIHSAGIEIAIRGYKLCIKHPEMRNKPLYITSFNGSIVKTNLLNGTYTEIDVPAKGTYIIFFEGFSQKIVIK</sequence>
<reference evidence="1 2" key="1">
    <citation type="submission" date="2013-04" db="EMBL/GenBank/DDBJ databases">
        <title>The Genome Sequence of Parabacteroides goldsteinii dnLKV18.</title>
        <authorList>
            <consortium name="The Broad Institute Genomics Platform"/>
            <consortium name="The Broad Institute Genome Sequencing Center for Infectious Disease"/>
            <person name="Earl A."/>
            <person name="Xavier R."/>
            <person name="Kuhn K."/>
            <person name="Stappenbeck T."/>
            <person name="Walker B."/>
            <person name="Young S."/>
            <person name="Zeng Q."/>
            <person name="Gargeya S."/>
            <person name="Fitzgerald M."/>
            <person name="Haas B."/>
            <person name="Abouelleil A."/>
            <person name="Allen A.W."/>
            <person name="Alvarado L."/>
            <person name="Arachchi H.M."/>
            <person name="Berlin A.M."/>
            <person name="Chapman S.B."/>
            <person name="Gainer-Dewar J."/>
            <person name="Goldberg J."/>
            <person name="Griggs A."/>
            <person name="Gujja S."/>
            <person name="Hansen M."/>
            <person name="Howarth C."/>
            <person name="Imamovic A."/>
            <person name="Ireland A."/>
            <person name="Larimer J."/>
            <person name="McCowan C."/>
            <person name="Murphy C."/>
            <person name="Pearson M."/>
            <person name="Poon T.W."/>
            <person name="Priest M."/>
            <person name="Roberts A."/>
            <person name="Saif S."/>
            <person name="Shea T."/>
            <person name="Sisk P."/>
            <person name="Sykes S."/>
            <person name="Wortman J."/>
            <person name="Nusbaum C."/>
            <person name="Birren B."/>
        </authorList>
    </citation>
    <scope>NUCLEOTIDE SEQUENCE [LARGE SCALE GENOMIC DNA]</scope>
    <source>
        <strain evidence="2">dnLKV18</strain>
    </source>
</reference>
<comment type="caution">
    <text evidence="1">The sequence shown here is derived from an EMBL/GenBank/DDBJ whole genome shotgun (WGS) entry which is preliminary data.</text>
</comment>
<dbReference type="PATRIC" id="fig|1235789.3.peg.3720"/>
<gene>
    <name evidence="1" type="ORF">C803_03709</name>
</gene>
<dbReference type="AlphaFoldDB" id="S0GFX2"/>
<organism evidence="1 2">
    <name type="scientific">Parabacteroides goldsteinii dnLKV18</name>
    <dbReference type="NCBI Taxonomy" id="1235789"/>
    <lineage>
        <taxon>Bacteria</taxon>
        <taxon>Pseudomonadati</taxon>
        <taxon>Bacteroidota</taxon>
        <taxon>Bacteroidia</taxon>
        <taxon>Bacteroidales</taxon>
        <taxon>Tannerellaceae</taxon>
        <taxon>Parabacteroides</taxon>
    </lineage>
</organism>
<protein>
    <submittedName>
        <fullName evidence="1">Uncharacterized protein</fullName>
    </submittedName>
</protein>
<dbReference type="Proteomes" id="UP000014140">
    <property type="component" value="Unassembled WGS sequence"/>
</dbReference>
<dbReference type="EMBL" id="ASSQ01000020">
    <property type="protein sequence ID" value="EOS15399.1"/>
    <property type="molecule type" value="Genomic_DNA"/>
</dbReference>
<dbReference type="InterPro" id="IPR011050">
    <property type="entry name" value="Pectin_lyase_fold/virulence"/>
</dbReference>
<name>S0GFX2_9BACT</name>
<proteinExistence type="predicted"/>
<keyword evidence="2" id="KW-1185">Reference proteome</keyword>
<dbReference type="HOGENOM" id="CLU_274836_0_0_10"/>
<evidence type="ECO:0000313" key="2">
    <source>
        <dbReference type="Proteomes" id="UP000014140"/>
    </source>
</evidence>
<accession>S0GFX2</accession>